<accession>A0A8J2L0F1</accession>
<feature type="non-terminal residue" evidence="1">
    <location>
        <position position="1"/>
    </location>
</feature>
<evidence type="ECO:0000313" key="2">
    <source>
        <dbReference type="Proteomes" id="UP000708208"/>
    </source>
</evidence>
<proteinExistence type="predicted"/>
<comment type="caution">
    <text evidence="1">The sequence shown here is derived from an EMBL/GenBank/DDBJ whole genome shotgun (WGS) entry which is preliminary data.</text>
</comment>
<evidence type="ECO:0000313" key="1">
    <source>
        <dbReference type="EMBL" id="CAG7824106.1"/>
    </source>
</evidence>
<name>A0A8J2L0F1_9HEXA</name>
<gene>
    <name evidence="1" type="ORF">AFUS01_LOCUS34284</name>
</gene>
<keyword evidence="2" id="KW-1185">Reference proteome</keyword>
<dbReference type="AlphaFoldDB" id="A0A8J2L0F1"/>
<reference evidence="1" key="1">
    <citation type="submission" date="2021-06" db="EMBL/GenBank/DDBJ databases">
        <authorList>
            <person name="Hodson N. C."/>
            <person name="Mongue J. A."/>
            <person name="Jaron S. K."/>
        </authorList>
    </citation>
    <scope>NUCLEOTIDE SEQUENCE</scope>
</reference>
<organism evidence="1 2">
    <name type="scientific">Allacma fusca</name>
    <dbReference type="NCBI Taxonomy" id="39272"/>
    <lineage>
        <taxon>Eukaryota</taxon>
        <taxon>Metazoa</taxon>
        <taxon>Ecdysozoa</taxon>
        <taxon>Arthropoda</taxon>
        <taxon>Hexapoda</taxon>
        <taxon>Collembola</taxon>
        <taxon>Symphypleona</taxon>
        <taxon>Sminthuridae</taxon>
        <taxon>Allacma</taxon>
    </lineage>
</organism>
<protein>
    <submittedName>
        <fullName evidence="1">Uncharacterized protein</fullName>
    </submittedName>
</protein>
<dbReference type="Proteomes" id="UP000708208">
    <property type="component" value="Unassembled WGS sequence"/>
</dbReference>
<sequence length="47" mass="5351">FIKLNKLIVSEIRKGKIDLGVSCFRFKSSLETLVLLIPDVTFLKVDI</sequence>
<dbReference type="EMBL" id="CAJVCH010531711">
    <property type="protein sequence ID" value="CAG7824106.1"/>
    <property type="molecule type" value="Genomic_DNA"/>
</dbReference>